<reference evidence="11" key="1">
    <citation type="submission" date="2022-07" db="EMBL/GenBank/DDBJ databases">
        <title>Phylogenomic reconstructions and comparative analyses of Kickxellomycotina fungi.</title>
        <authorList>
            <person name="Reynolds N.K."/>
            <person name="Stajich J.E."/>
            <person name="Barry K."/>
            <person name="Grigoriev I.V."/>
            <person name="Crous P."/>
            <person name="Smith M.E."/>
        </authorList>
    </citation>
    <scope>NUCLEOTIDE SEQUENCE</scope>
    <source>
        <strain evidence="11">RSA 861</strain>
    </source>
</reference>
<name>A0A9W8AEV7_9FUNG</name>
<organism evidence="11 12">
    <name type="scientific">Tieghemiomyces parasiticus</name>
    <dbReference type="NCBI Taxonomy" id="78921"/>
    <lineage>
        <taxon>Eukaryota</taxon>
        <taxon>Fungi</taxon>
        <taxon>Fungi incertae sedis</taxon>
        <taxon>Zoopagomycota</taxon>
        <taxon>Kickxellomycotina</taxon>
        <taxon>Dimargaritomycetes</taxon>
        <taxon>Dimargaritales</taxon>
        <taxon>Dimargaritaceae</taxon>
        <taxon>Tieghemiomyces</taxon>
    </lineage>
</organism>
<evidence type="ECO:0000259" key="10">
    <source>
        <dbReference type="Pfam" id="PF00432"/>
    </source>
</evidence>
<evidence type="ECO:0000256" key="7">
    <source>
        <dbReference type="ARBA" id="ARBA00022737"/>
    </source>
</evidence>
<dbReference type="Pfam" id="PF00432">
    <property type="entry name" value="Prenyltrans"/>
    <property type="match status" value="1"/>
</dbReference>
<dbReference type="AlphaFoldDB" id="A0A9W8AEV7"/>
<accession>A0A9W8AEV7</accession>
<evidence type="ECO:0000256" key="5">
    <source>
        <dbReference type="ARBA" id="ARBA00022679"/>
    </source>
</evidence>
<evidence type="ECO:0000256" key="6">
    <source>
        <dbReference type="ARBA" id="ARBA00022723"/>
    </source>
</evidence>
<keyword evidence="6 9" id="KW-0479">Metal-binding</keyword>
<dbReference type="InterPro" id="IPR008930">
    <property type="entry name" value="Terpenoid_cyclase/PrenylTrfase"/>
</dbReference>
<dbReference type="Proteomes" id="UP001150569">
    <property type="component" value="Unassembled WGS sequence"/>
</dbReference>
<comment type="cofactor">
    <cofactor evidence="9">
        <name>Zn(2+)</name>
        <dbReference type="ChEBI" id="CHEBI:29105"/>
    </cofactor>
    <text evidence="9">Binds 1 zinc ion per subunit.</text>
</comment>
<keyword evidence="5 9" id="KW-0808">Transferase</keyword>
<keyword evidence="7" id="KW-0677">Repeat</keyword>
<dbReference type="EMBL" id="JANBPT010000028">
    <property type="protein sequence ID" value="KAJ1929668.1"/>
    <property type="molecule type" value="Genomic_DNA"/>
</dbReference>
<evidence type="ECO:0000256" key="1">
    <source>
        <dbReference type="ARBA" id="ARBA00010497"/>
    </source>
</evidence>
<keyword evidence="12" id="KW-1185">Reference proteome</keyword>
<comment type="catalytic activity">
    <reaction evidence="9">
        <text>L-cysteinyl-[protein] + (2E,6E)-farnesyl diphosphate = S-(2E,6E)-farnesyl-L-cysteinyl-[protein] + diphosphate</text>
        <dbReference type="Rhea" id="RHEA:13345"/>
        <dbReference type="Rhea" id="RHEA-COMP:10131"/>
        <dbReference type="Rhea" id="RHEA-COMP:11535"/>
        <dbReference type="ChEBI" id="CHEBI:29950"/>
        <dbReference type="ChEBI" id="CHEBI:33019"/>
        <dbReference type="ChEBI" id="CHEBI:86019"/>
        <dbReference type="ChEBI" id="CHEBI:175763"/>
    </reaction>
</comment>
<proteinExistence type="inferred from homology"/>
<evidence type="ECO:0000256" key="4">
    <source>
        <dbReference type="ARBA" id="ARBA00022602"/>
    </source>
</evidence>
<dbReference type="PANTHER" id="PTHR11774">
    <property type="entry name" value="GERANYLGERANYL TRANSFERASE TYPE BETA SUBUNIT"/>
    <property type="match status" value="1"/>
</dbReference>
<evidence type="ECO:0000313" key="12">
    <source>
        <dbReference type="Proteomes" id="UP001150569"/>
    </source>
</evidence>
<comment type="function">
    <text evidence="9">Catalyzes the transfer of a farnesyl moiety from farnesyl diphosphate to a cysteine at the fourth position from the C-terminus of several proteins. The beta subunit is responsible for peptide-binding.</text>
</comment>
<comment type="caution">
    <text evidence="11">The sequence shown here is derived from an EMBL/GenBank/DDBJ whole genome shotgun (WGS) entry which is preliminary data.</text>
</comment>
<dbReference type="CDD" id="cd02893">
    <property type="entry name" value="FTase"/>
    <property type="match status" value="1"/>
</dbReference>
<evidence type="ECO:0000256" key="9">
    <source>
        <dbReference type="RuleBase" id="RU365056"/>
    </source>
</evidence>
<dbReference type="GO" id="GO:0008270">
    <property type="term" value="F:zinc ion binding"/>
    <property type="evidence" value="ECO:0007669"/>
    <property type="project" value="UniProtKB-UniRule"/>
</dbReference>
<evidence type="ECO:0000256" key="8">
    <source>
        <dbReference type="ARBA" id="ARBA00022833"/>
    </source>
</evidence>
<dbReference type="EC" id="2.5.1.58" evidence="2 9"/>
<evidence type="ECO:0000256" key="3">
    <source>
        <dbReference type="ARBA" id="ARBA00015798"/>
    </source>
</evidence>
<dbReference type="GO" id="GO:0005965">
    <property type="term" value="C:protein farnesyltransferase complex"/>
    <property type="evidence" value="ECO:0007669"/>
    <property type="project" value="UniProtKB-UniRule"/>
</dbReference>
<feature type="domain" description="Prenyltransferase alpha-alpha toroid" evidence="10">
    <location>
        <begin position="45"/>
        <end position="410"/>
    </location>
</feature>
<dbReference type="Gene3D" id="1.50.10.20">
    <property type="match status" value="1"/>
</dbReference>
<dbReference type="GO" id="GO:0004660">
    <property type="term" value="F:protein farnesyltransferase activity"/>
    <property type="evidence" value="ECO:0007669"/>
    <property type="project" value="UniProtKB-UniRule"/>
</dbReference>
<dbReference type="PANTHER" id="PTHR11774:SF6">
    <property type="entry name" value="PROTEIN FARNESYLTRANSFERASE SUBUNIT BETA"/>
    <property type="match status" value="1"/>
</dbReference>
<dbReference type="SUPFAM" id="SSF48239">
    <property type="entry name" value="Terpenoid cyclases/Protein prenyltransferases"/>
    <property type="match status" value="1"/>
</dbReference>
<dbReference type="InterPro" id="IPR001330">
    <property type="entry name" value="Prenyltrans"/>
</dbReference>
<comment type="similarity">
    <text evidence="1 9">Belongs to the protein prenyltransferase subunit beta family.</text>
</comment>
<sequence length="433" mass="47880">MPPYTPDDGLSTSTSRQQRVVEEDIQQLLDHHLAKHPNGFEGLTLNREAHIKFIEKTLRGLGSNSQGLDPGRPWLFYWPLNSLALMDVEIADDLKTRTVATLARLQRPEGGYGGPDQLPHLAATYAAVLSLAIVGTPEAFASIDRMKQPDGSFTAHRGGEVDVRGSYCAIVIATLLNLLTPELTANVSTFIARCQTYEGGIGSRPNVEAHSGYAYCGLATLAILNSLDVLDIPALLHWSAGRQMTLEGGFNGRTNKLVDGCYSFWAGATFPLLESAVRRSWSHHRPLDPKFEMFLEDDMGYLYDRRRLQEYILGCCQATHGGLRDKPEKFPDPYHTCYVLAGLAASQHRLREDAAITTTTTENSKGPMEADSDVPPTLADLLSWTVDVVDECVLGPRKDNLLRALHPIYAIPFNRVTAVFRYFYGDDQVQACL</sequence>
<comment type="subunit">
    <text evidence="9">Heterodimer of an alpha and a beta subunit.</text>
</comment>
<protein>
    <recommendedName>
        <fullName evidence="3 9">Protein farnesyltransferase subunit beta</fullName>
        <shortName evidence="9">FTase-beta</shortName>
        <ecNumber evidence="2 9">2.5.1.58</ecNumber>
    </recommendedName>
</protein>
<keyword evidence="8 9" id="KW-0862">Zinc</keyword>
<dbReference type="OrthoDB" id="10261146at2759"/>
<evidence type="ECO:0000313" key="11">
    <source>
        <dbReference type="EMBL" id="KAJ1929668.1"/>
    </source>
</evidence>
<gene>
    <name evidence="11" type="primary">RAM1</name>
    <name evidence="11" type="ORF">IWQ60_000992</name>
</gene>
<dbReference type="InterPro" id="IPR026872">
    <property type="entry name" value="FTB"/>
</dbReference>
<evidence type="ECO:0000256" key="2">
    <source>
        <dbReference type="ARBA" id="ARBA00012702"/>
    </source>
</evidence>
<dbReference type="InterPro" id="IPR045089">
    <property type="entry name" value="PGGT1B-like"/>
</dbReference>
<keyword evidence="4 9" id="KW-0637">Prenyltransferase</keyword>
<dbReference type="GO" id="GO:0097354">
    <property type="term" value="P:prenylation"/>
    <property type="evidence" value="ECO:0007669"/>
    <property type="project" value="UniProtKB-UniRule"/>
</dbReference>